<name>A0A6J6DQ29_9ZZZZ</name>
<feature type="domain" description="SnoaL-like" evidence="1">
    <location>
        <begin position="17"/>
        <end position="141"/>
    </location>
</feature>
<dbReference type="InterPro" id="IPR037401">
    <property type="entry name" value="SnoaL-like"/>
</dbReference>
<organism evidence="2">
    <name type="scientific">freshwater metagenome</name>
    <dbReference type="NCBI Taxonomy" id="449393"/>
    <lineage>
        <taxon>unclassified sequences</taxon>
        <taxon>metagenomes</taxon>
        <taxon>ecological metagenomes</taxon>
    </lineage>
</organism>
<dbReference type="Gene3D" id="3.10.450.50">
    <property type="match status" value="1"/>
</dbReference>
<dbReference type="EMBL" id="CAEZSR010000074">
    <property type="protein sequence ID" value="CAB4565284.1"/>
    <property type="molecule type" value="Genomic_DNA"/>
</dbReference>
<reference evidence="2" key="1">
    <citation type="submission" date="2020-05" db="EMBL/GenBank/DDBJ databases">
        <authorList>
            <person name="Chiriac C."/>
            <person name="Salcher M."/>
            <person name="Ghai R."/>
            <person name="Kavagutti S V."/>
        </authorList>
    </citation>
    <scope>NUCLEOTIDE SEQUENCE</scope>
</reference>
<accession>A0A6J6DQ29</accession>
<protein>
    <submittedName>
        <fullName evidence="2">Unannotated protein</fullName>
    </submittedName>
</protein>
<dbReference type="AlphaFoldDB" id="A0A6J6DQ29"/>
<evidence type="ECO:0000259" key="1">
    <source>
        <dbReference type="Pfam" id="PF13577"/>
    </source>
</evidence>
<proteinExistence type="predicted"/>
<evidence type="ECO:0000313" key="2">
    <source>
        <dbReference type="EMBL" id="CAB4565284.1"/>
    </source>
</evidence>
<dbReference type="Pfam" id="PF13577">
    <property type="entry name" value="SnoaL_4"/>
    <property type="match status" value="1"/>
</dbReference>
<dbReference type="SUPFAM" id="SSF54427">
    <property type="entry name" value="NTF2-like"/>
    <property type="match status" value="1"/>
</dbReference>
<sequence length="157" mass="17296">MATPDPDAAPLLAEYRRVVDEAAVRDLAARYCWAIDTLDREAFGRVFTPDATALLGNSNHDGIDDIWSKVDTTLSPLTCSQHLIGSQVVDLGPDGDTARHRCQFHAQHVREGTEGGSQFVVAGTYTDDVVRTADGWRIRHRVLTVLWTSGNPRVTRP</sequence>
<gene>
    <name evidence="2" type="ORF">UFOPK1493_02048</name>
</gene>
<dbReference type="InterPro" id="IPR032710">
    <property type="entry name" value="NTF2-like_dom_sf"/>
</dbReference>
<dbReference type="CDD" id="cd00531">
    <property type="entry name" value="NTF2_like"/>
    <property type="match status" value="1"/>
</dbReference>